<evidence type="ECO:0000313" key="3">
    <source>
        <dbReference type="Proteomes" id="UP001172738"/>
    </source>
</evidence>
<proteinExistence type="predicted"/>
<accession>A0ABT8G0C3</accession>
<dbReference type="Proteomes" id="UP001172738">
    <property type="component" value="Unassembled WGS sequence"/>
</dbReference>
<dbReference type="InterPro" id="IPR029000">
    <property type="entry name" value="Cyclophilin-like_dom_sf"/>
</dbReference>
<evidence type="ECO:0000259" key="1">
    <source>
        <dbReference type="Pfam" id="PF18050"/>
    </source>
</evidence>
<reference evidence="2" key="1">
    <citation type="submission" date="2023-06" db="EMBL/GenBank/DDBJ databases">
        <title>SYSU T00b26.</title>
        <authorList>
            <person name="Gao L."/>
            <person name="Fang B.-Z."/>
            <person name="Li W.-J."/>
        </authorList>
    </citation>
    <scope>NUCLEOTIDE SEQUENCE</scope>
    <source>
        <strain evidence="2">SYSU T00b26</strain>
    </source>
</reference>
<keyword evidence="3" id="KW-1185">Reference proteome</keyword>
<evidence type="ECO:0000313" key="2">
    <source>
        <dbReference type="EMBL" id="MDN4472585.1"/>
    </source>
</evidence>
<gene>
    <name evidence="2" type="ORF">QQX04_06220</name>
</gene>
<dbReference type="Gene3D" id="2.40.100.20">
    <property type="match status" value="1"/>
</dbReference>
<sequence>MRATSHETPVMLTVGSTKIPATLNDTRTAQGFLQKLPFTISLQRYEVDYCAPTAPLDTDQKETQHGWSNGDIGLFGGWFTLLFDGEESSVNTPGVMVIGHIDQPHLDRVKQLGDAITLTVERV</sequence>
<name>A0ABT8G0C3_9MICO</name>
<protein>
    <submittedName>
        <fullName evidence="2">Cyclophilin-like fold protein</fullName>
    </submittedName>
</protein>
<dbReference type="EMBL" id="JAUHPV010000003">
    <property type="protein sequence ID" value="MDN4472585.1"/>
    <property type="molecule type" value="Genomic_DNA"/>
</dbReference>
<feature type="domain" description="Cyclophilin-like" evidence="1">
    <location>
        <begin position="12"/>
        <end position="121"/>
    </location>
</feature>
<dbReference type="InterPro" id="IPR041183">
    <property type="entry name" value="Cyclophilin-like"/>
</dbReference>
<dbReference type="SUPFAM" id="SSF50891">
    <property type="entry name" value="Cyclophilin-like"/>
    <property type="match status" value="1"/>
</dbReference>
<organism evidence="2 3">
    <name type="scientific">Demequina zhanjiangensis</name>
    <dbReference type="NCBI Taxonomy" id="3051659"/>
    <lineage>
        <taxon>Bacteria</taxon>
        <taxon>Bacillati</taxon>
        <taxon>Actinomycetota</taxon>
        <taxon>Actinomycetes</taxon>
        <taxon>Micrococcales</taxon>
        <taxon>Demequinaceae</taxon>
        <taxon>Demequina</taxon>
    </lineage>
</organism>
<dbReference type="RefSeq" id="WP_301127281.1">
    <property type="nucleotide sequence ID" value="NZ_JAUHPV010000003.1"/>
</dbReference>
<comment type="caution">
    <text evidence="2">The sequence shown here is derived from an EMBL/GenBank/DDBJ whole genome shotgun (WGS) entry which is preliminary data.</text>
</comment>
<dbReference type="Pfam" id="PF18050">
    <property type="entry name" value="Cyclophil_like2"/>
    <property type="match status" value="1"/>
</dbReference>